<keyword evidence="1" id="KW-0732">Signal</keyword>
<comment type="caution">
    <text evidence="2">The sequence shown here is derived from an EMBL/GenBank/DDBJ whole genome shotgun (WGS) entry which is preliminary data.</text>
</comment>
<dbReference type="CDD" id="cd07812">
    <property type="entry name" value="SRPBCC"/>
    <property type="match status" value="1"/>
</dbReference>
<dbReference type="Gene3D" id="3.30.530.20">
    <property type="match status" value="1"/>
</dbReference>
<evidence type="ECO:0000256" key="1">
    <source>
        <dbReference type="SAM" id="SignalP"/>
    </source>
</evidence>
<reference evidence="2 3" key="1">
    <citation type="journal article" date="2014" name="Int. J. Syst. Evol. Microbiol.">
        <title>Solimonas terrae sp. nov., isolated from soil.</title>
        <authorList>
            <person name="Kim S.J."/>
            <person name="Moon J.Y."/>
            <person name="Weon H.Y."/>
            <person name="Ahn J.H."/>
            <person name="Chen W.M."/>
            <person name="Kwon S.W."/>
        </authorList>
    </citation>
    <scope>NUCLEOTIDE SEQUENCE [LARGE SCALE GENOMIC DNA]</scope>
    <source>
        <strain evidence="2 3">KIS83-12</strain>
    </source>
</reference>
<organism evidence="2 3">
    <name type="scientific">Solimonas terrae</name>
    <dbReference type="NCBI Taxonomy" id="1396819"/>
    <lineage>
        <taxon>Bacteria</taxon>
        <taxon>Pseudomonadati</taxon>
        <taxon>Pseudomonadota</taxon>
        <taxon>Gammaproteobacteria</taxon>
        <taxon>Nevskiales</taxon>
        <taxon>Nevskiaceae</taxon>
        <taxon>Solimonas</taxon>
    </lineage>
</organism>
<sequence>MRLAGCLLLCMATPALAESVDQLDVGRDGARYHIELQARLDAPLADSYAVFSDFHNLPKINDAVEDVEPLPSPTPGVERWRTRVRVCVSFFCTRLKQVQDVRDTQDHDRYRLDAVVIPSMSNLRYGKAAWQLAQCGAQTCLSFSAELEPDFWVPPLLGPWLIERTMRREAHATAAGIEALAIAHHDISAP</sequence>
<dbReference type="RefSeq" id="WP_166260651.1">
    <property type="nucleotide sequence ID" value="NZ_JAAMOW010000010.1"/>
</dbReference>
<name>A0A6M2BVQ5_9GAMM</name>
<feature type="chain" id="PRO_5026748612" evidence="1">
    <location>
        <begin position="18"/>
        <end position="190"/>
    </location>
</feature>
<dbReference type="AlphaFoldDB" id="A0A6M2BVQ5"/>
<protein>
    <submittedName>
        <fullName evidence="2">SRPBCC family protein</fullName>
    </submittedName>
</protein>
<dbReference type="InterPro" id="IPR023393">
    <property type="entry name" value="START-like_dom_sf"/>
</dbReference>
<evidence type="ECO:0000313" key="2">
    <source>
        <dbReference type="EMBL" id="NGY06646.1"/>
    </source>
</evidence>
<keyword evidence="3" id="KW-1185">Reference proteome</keyword>
<evidence type="ECO:0000313" key="3">
    <source>
        <dbReference type="Proteomes" id="UP000472676"/>
    </source>
</evidence>
<dbReference type="InterPro" id="IPR019587">
    <property type="entry name" value="Polyketide_cyclase/dehydratase"/>
</dbReference>
<feature type="signal peptide" evidence="1">
    <location>
        <begin position="1"/>
        <end position="17"/>
    </location>
</feature>
<accession>A0A6M2BVQ5</accession>
<gene>
    <name evidence="2" type="ORF">G7Y85_17875</name>
</gene>
<dbReference type="Pfam" id="PF10604">
    <property type="entry name" value="Polyketide_cyc2"/>
    <property type="match status" value="1"/>
</dbReference>
<dbReference type="EMBL" id="JAAMOW010000010">
    <property type="protein sequence ID" value="NGY06646.1"/>
    <property type="molecule type" value="Genomic_DNA"/>
</dbReference>
<dbReference type="SUPFAM" id="SSF55961">
    <property type="entry name" value="Bet v1-like"/>
    <property type="match status" value="1"/>
</dbReference>
<dbReference type="Proteomes" id="UP000472676">
    <property type="component" value="Unassembled WGS sequence"/>
</dbReference>
<proteinExistence type="predicted"/>